<protein>
    <recommendedName>
        <fullName evidence="3">DUF3168 domain-containing protein</fullName>
    </recommendedName>
</protein>
<proteinExistence type="predicted"/>
<dbReference type="EMBL" id="VTER01000003">
    <property type="protein sequence ID" value="TYS50088.1"/>
    <property type="molecule type" value="Genomic_DNA"/>
</dbReference>
<evidence type="ECO:0008006" key="3">
    <source>
        <dbReference type="Google" id="ProtNLM"/>
    </source>
</evidence>
<evidence type="ECO:0000313" key="1">
    <source>
        <dbReference type="EMBL" id="TYS50088.1"/>
    </source>
</evidence>
<dbReference type="AlphaFoldDB" id="A0A5D4RK17"/>
<gene>
    <name evidence="1" type="ORF">FZD51_05910</name>
</gene>
<dbReference type="RefSeq" id="WP_148973917.1">
    <property type="nucleotide sequence ID" value="NZ_VTER01000003.1"/>
</dbReference>
<evidence type="ECO:0000313" key="2">
    <source>
        <dbReference type="Proteomes" id="UP000322139"/>
    </source>
</evidence>
<sequence length="107" mass="12274">MSLNALIIKTLEPLGVPVDFQTYPGDATTYITFFEFNQRSAVTADDVEKRTAHSIQVDIWSLSDYSDLTSSVKMALIENGFVRSMETEMFEEDTGYFHKVLRFNYVQ</sequence>
<name>A0A5D4RK17_9BACI</name>
<accession>A0A5D4RK17</accession>
<dbReference type="Proteomes" id="UP000322139">
    <property type="component" value="Unassembled WGS sequence"/>
</dbReference>
<comment type="caution">
    <text evidence="1">The sequence shown here is derived from an EMBL/GenBank/DDBJ whole genome shotgun (WGS) entry which is preliminary data.</text>
</comment>
<organism evidence="1 2">
    <name type="scientific">Bacillus infantis</name>
    <dbReference type="NCBI Taxonomy" id="324767"/>
    <lineage>
        <taxon>Bacteria</taxon>
        <taxon>Bacillati</taxon>
        <taxon>Bacillota</taxon>
        <taxon>Bacilli</taxon>
        <taxon>Bacillales</taxon>
        <taxon>Bacillaceae</taxon>
        <taxon>Bacillus</taxon>
    </lineage>
</organism>
<reference evidence="1 2" key="1">
    <citation type="submission" date="2019-08" db="EMBL/GenBank/DDBJ databases">
        <title>Bacillus genomes from the desert of Cuatro Cienegas, Coahuila.</title>
        <authorList>
            <person name="Olmedo-Alvarez G."/>
        </authorList>
    </citation>
    <scope>NUCLEOTIDE SEQUENCE [LARGE SCALE GENOMIC DNA]</scope>
    <source>
        <strain evidence="1 2">CH446_14T</strain>
    </source>
</reference>